<protein>
    <submittedName>
        <fullName evidence="1">Tag-68</fullName>
    </submittedName>
</protein>
<dbReference type="InterPro" id="IPR008984">
    <property type="entry name" value="SMAD_FHA_dom_sf"/>
</dbReference>
<gene>
    <name evidence="1" type="primary">WBGene00206040</name>
</gene>
<dbReference type="Gene3D" id="2.60.200.10">
    <property type="match status" value="1"/>
</dbReference>
<organism evidence="1 2">
    <name type="scientific">Pristionchus pacificus</name>
    <name type="common">Parasitic nematode worm</name>
    <dbReference type="NCBI Taxonomy" id="54126"/>
    <lineage>
        <taxon>Eukaryota</taxon>
        <taxon>Metazoa</taxon>
        <taxon>Ecdysozoa</taxon>
        <taxon>Nematoda</taxon>
        <taxon>Chromadorea</taxon>
        <taxon>Rhabditida</taxon>
        <taxon>Rhabditina</taxon>
        <taxon>Diplogasteromorpha</taxon>
        <taxon>Diplogasteroidea</taxon>
        <taxon>Neodiplogasteridae</taxon>
        <taxon>Pristionchus</taxon>
    </lineage>
</organism>
<proteinExistence type="predicted"/>
<evidence type="ECO:0000313" key="1">
    <source>
        <dbReference type="EnsemblMetazoa" id="PPA33180.1"/>
    </source>
</evidence>
<dbReference type="Proteomes" id="UP000005239">
    <property type="component" value="Unassembled WGS sequence"/>
</dbReference>
<reference evidence="1" key="2">
    <citation type="submission" date="2022-06" db="UniProtKB">
        <authorList>
            <consortium name="EnsemblMetazoa"/>
        </authorList>
    </citation>
    <scope>IDENTIFICATION</scope>
    <source>
        <strain evidence="1">PS312</strain>
    </source>
</reference>
<dbReference type="OrthoDB" id="5946219at2759"/>
<dbReference type="GO" id="GO:0051239">
    <property type="term" value="P:regulation of multicellular organismal process"/>
    <property type="evidence" value="ECO:0007669"/>
    <property type="project" value="UniProtKB-ARBA"/>
</dbReference>
<dbReference type="GO" id="GO:0050793">
    <property type="term" value="P:regulation of developmental process"/>
    <property type="evidence" value="ECO:0007669"/>
    <property type="project" value="UniProtKB-ARBA"/>
</dbReference>
<dbReference type="AlphaFoldDB" id="A0A2A6CCZ8"/>
<accession>A0A2A6CCZ8</accession>
<dbReference type="GO" id="GO:0009791">
    <property type="term" value="P:post-embryonic development"/>
    <property type="evidence" value="ECO:0007669"/>
    <property type="project" value="UniProtKB-ARBA"/>
</dbReference>
<reference evidence="2" key="1">
    <citation type="journal article" date="2008" name="Nat. Genet.">
        <title>The Pristionchus pacificus genome provides a unique perspective on nematode lifestyle and parasitism.</title>
        <authorList>
            <person name="Dieterich C."/>
            <person name="Clifton S.W."/>
            <person name="Schuster L.N."/>
            <person name="Chinwalla A."/>
            <person name="Delehaunty K."/>
            <person name="Dinkelacker I."/>
            <person name="Fulton L."/>
            <person name="Fulton R."/>
            <person name="Godfrey J."/>
            <person name="Minx P."/>
            <person name="Mitreva M."/>
            <person name="Roeseler W."/>
            <person name="Tian H."/>
            <person name="Witte H."/>
            <person name="Yang S.P."/>
            <person name="Wilson R.K."/>
            <person name="Sommer R.J."/>
        </authorList>
    </citation>
    <scope>NUCLEOTIDE SEQUENCE [LARGE SCALE GENOMIC DNA]</scope>
    <source>
        <strain evidence="2">PS312</strain>
    </source>
</reference>
<dbReference type="EnsemblMetazoa" id="PPA33180.1">
    <property type="protein sequence ID" value="PPA33180.1"/>
    <property type="gene ID" value="WBGene00206040"/>
</dbReference>
<name>A0A2A6CCZ8_PRIPA</name>
<dbReference type="InterPro" id="IPR017855">
    <property type="entry name" value="SMAD-like_dom_sf"/>
</dbReference>
<dbReference type="InterPro" id="IPR001132">
    <property type="entry name" value="SMAD_dom_Dwarfin-type"/>
</dbReference>
<accession>A0A8R1YLT2</accession>
<dbReference type="GO" id="GO:0006355">
    <property type="term" value="P:regulation of DNA-templated transcription"/>
    <property type="evidence" value="ECO:0007669"/>
    <property type="project" value="InterPro"/>
</dbReference>
<sequence>MNVPIRISWADIQRWEKGDKVGESVILSGHFAAIGLLANSVHDAQPVHSDWDTRNEVSFALIRQTTEDVWLYNSGTRSLFVSVVCGTKSDALRRLSPGYCVRVFKGRGITRESTRRGSIQSVSTPLSQDSHVIISVGAGWGTGYDRMCASETRVRYHVSFVS</sequence>
<dbReference type="Pfam" id="PF03166">
    <property type="entry name" value="MH2"/>
    <property type="match status" value="1"/>
</dbReference>
<evidence type="ECO:0000313" key="2">
    <source>
        <dbReference type="Proteomes" id="UP000005239"/>
    </source>
</evidence>
<dbReference type="SUPFAM" id="SSF49879">
    <property type="entry name" value="SMAD/FHA domain"/>
    <property type="match status" value="1"/>
</dbReference>
<dbReference type="SMART" id="SM00524">
    <property type="entry name" value="DWB"/>
    <property type="match status" value="1"/>
</dbReference>
<keyword evidence="2" id="KW-1185">Reference proteome</keyword>